<dbReference type="EMBL" id="JAIZPD010000005">
    <property type="protein sequence ID" value="KAH0963006.1"/>
    <property type="molecule type" value="Genomic_DNA"/>
</dbReference>
<reference evidence="3" key="1">
    <citation type="submission" date="2021-09" db="EMBL/GenBank/DDBJ databases">
        <title>A high-quality genome of the endoparasitic fungus Hirsutella rhossiliensis with a comparison of Hirsutella genomes reveals transposable elements contributing to genome size variation.</title>
        <authorList>
            <person name="Lin R."/>
            <person name="Jiao Y."/>
            <person name="Sun X."/>
            <person name="Ling J."/>
            <person name="Xie B."/>
            <person name="Cheng X."/>
        </authorList>
    </citation>
    <scope>NUCLEOTIDE SEQUENCE</scope>
    <source>
        <strain evidence="3">HR02</strain>
    </source>
</reference>
<dbReference type="Proteomes" id="UP000824596">
    <property type="component" value="Unassembled WGS sequence"/>
</dbReference>
<sequence length="618" mass="65591">MKPAVAAAFAALMGATAAKDERTFAVLRFNNKQLTKGRMDPIRNPGVTSAHVHNILGGSGFSTSAKGPDLQKAKCTTAKVKGDNSNYWFPSLYFRDPKTGKFEDVELFYANAYYFFEATNDDIKAFPLGLSIISGDPDMRSPPAAGAVTNLDPSKGPVNPIKWTCPRDGNRYDPPSWPADSDGTLAGIGDPVNKGEGVGFPDVNCDGFASPLRADIHFPSCYNPDAGLTDYKSNAVFPTESAGGKQDCPKGHVHVPHLFLEIYWNTPAFKDRWEQGKDKQPFILSNGDSTGFSLHADFMAGWDEKVLQRIIDTCNAGTAGMDKCPDLPLGLNEGDCTIESSVNEKVDGVLDSLPGNNRVSGWAYGGSNSSSPSAGEKPALTPSASRPDASGQPTNGKVSPIKRVQDNSQINSPVIKKPAEPSTESSTHNTNPGPTADPEKEAPVPSESAEASSHSAPGTPSQPTDAAESSDCAHRTVTVTRQMPAAPTKPASNSTWSVGGFKYAGCFKDASERALGGVIRADLGSMSNGKCISHCKAAGYALAGTEYGGQCYCGNELVGSQHLDDGKCEMPCEGDASQVCGGGWALSVYSKDGHAALKGTKSRRHFHHHVRRHRSYHS</sequence>
<dbReference type="PANTHER" id="PTHR43662:SF11">
    <property type="entry name" value="WSC DOMAIN-CONTAINING PROTEIN"/>
    <property type="match status" value="1"/>
</dbReference>
<keyword evidence="4" id="KW-1185">Reference proteome</keyword>
<dbReference type="PROSITE" id="PS51212">
    <property type="entry name" value="WSC"/>
    <property type="match status" value="1"/>
</dbReference>
<feature type="region of interest" description="Disordered" evidence="1">
    <location>
        <begin position="361"/>
        <end position="473"/>
    </location>
</feature>
<dbReference type="Pfam" id="PF01822">
    <property type="entry name" value="WSC"/>
    <property type="match status" value="1"/>
</dbReference>
<proteinExistence type="predicted"/>
<evidence type="ECO:0000313" key="3">
    <source>
        <dbReference type="EMBL" id="KAH0963006.1"/>
    </source>
</evidence>
<comment type="caution">
    <text evidence="3">The sequence shown here is derived from an EMBL/GenBank/DDBJ whole genome shotgun (WGS) entry which is preliminary data.</text>
</comment>
<dbReference type="GeneID" id="68354645"/>
<evidence type="ECO:0000313" key="4">
    <source>
        <dbReference type="Proteomes" id="UP000824596"/>
    </source>
</evidence>
<evidence type="ECO:0000256" key="1">
    <source>
        <dbReference type="SAM" id="MobiDB-lite"/>
    </source>
</evidence>
<dbReference type="PANTHER" id="PTHR43662">
    <property type="match status" value="1"/>
</dbReference>
<dbReference type="InterPro" id="IPR002889">
    <property type="entry name" value="WSC_carb-bd"/>
</dbReference>
<dbReference type="SMART" id="SM00321">
    <property type="entry name" value="WSC"/>
    <property type="match status" value="1"/>
</dbReference>
<dbReference type="AlphaFoldDB" id="A0A9P8SJF9"/>
<dbReference type="RefSeq" id="XP_044720519.1">
    <property type="nucleotide sequence ID" value="XM_044863987.1"/>
</dbReference>
<feature type="domain" description="WSC" evidence="2">
    <location>
        <begin position="500"/>
        <end position="592"/>
    </location>
</feature>
<feature type="compositionally biased region" description="Low complexity" evidence="1">
    <location>
        <begin position="443"/>
        <end position="457"/>
    </location>
</feature>
<dbReference type="Pfam" id="PF09362">
    <property type="entry name" value="DUF1996"/>
    <property type="match status" value="1"/>
</dbReference>
<protein>
    <submittedName>
        <fullName evidence="3">WSC domain-containing protein</fullName>
    </submittedName>
</protein>
<name>A0A9P8SJF9_9HYPO</name>
<evidence type="ECO:0000259" key="2">
    <source>
        <dbReference type="PROSITE" id="PS51212"/>
    </source>
</evidence>
<organism evidence="3 4">
    <name type="scientific">Hirsutella rhossiliensis</name>
    <dbReference type="NCBI Taxonomy" id="111463"/>
    <lineage>
        <taxon>Eukaryota</taxon>
        <taxon>Fungi</taxon>
        <taxon>Dikarya</taxon>
        <taxon>Ascomycota</taxon>
        <taxon>Pezizomycotina</taxon>
        <taxon>Sordariomycetes</taxon>
        <taxon>Hypocreomycetidae</taxon>
        <taxon>Hypocreales</taxon>
        <taxon>Ophiocordycipitaceae</taxon>
        <taxon>Hirsutella</taxon>
    </lineage>
</organism>
<accession>A0A9P8SJF9</accession>
<gene>
    <name evidence="3" type="ORF">HRG_05516</name>
</gene>
<feature type="compositionally biased region" description="Polar residues" evidence="1">
    <location>
        <begin position="422"/>
        <end position="433"/>
    </location>
</feature>
<dbReference type="InterPro" id="IPR018535">
    <property type="entry name" value="DUF1996"/>
</dbReference>
<dbReference type="OrthoDB" id="74764at2759"/>